<evidence type="ECO:0000313" key="1">
    <source>
        <dbReference type="EMBL" id="CAH0263575.1"/>
    </source>
</evidence>
<protein>
    <submittedName>
        <fullName evidence="1">Uncharacterized protein</fullName>
    </submittedName>
</protein>
<sequence length="60" mass="6878">MKQILQHSLVSEARVIRIILRYERIRISRGGSIAYIKNQGFTNSWEVEGIANSSIFSLAR</sequence>
<accession>A0A9W4PGJ1</accession>
<dbReference type="Proteomes" id="UP000789326">
    <property type="component" value="Unassembled WGS sequence"/>
</dbReference>
<name>A0A9W4PGJ1_9BACI</name>
<reference evidence="1" key="1">
    <citation type="submission" date="2021-11" db="EMBL/GenBank/DDBJ databases">
        <authorList>
            <person name="Bulgarelli D."/>
        </authorList>
    </citation>
    <scope>NUCLEOTIDE SEQUENCE</scope>
    <source>
        <strain evidence="1">Bi133</strain>
    </source>
</reference>
<gene>
    <name evidence="1" type="ORF">SRABI133_03458</name>
</gene>
<comment type="caution">
    <text evidence="1">The sequence shown here is derived from an EMBL/GenBank/DDBJ whole genome shotgun (WGS) entry which is preliminary data.</text>
</comment>
<organism evidence="1 2">
    <name type="scientific">Peribacillus simplex</name>
    <dbReference type="NCBI Taxonomy" id="1478"/>
    <lineage>
        <taxon>Bacteria</taxon>
        <taxon>Bacillati</taxon>
        <taxon>Bacillota</taxon>
        <taxon>Bacilli</taxon>
        <taxon>Bacillales</taxon>
        <taxon>Bacillaceae</taxon>
        <taxon>Peribacillus</taxon>
    </lineage>
</organism>
<dbReference type="AlphaFoldDB" id="A0A9W4PGJ1"/>
<dbReference type="EMBL" id="CAKKMG010000056">
    <property type="protein sequence ID" value="CAH0263575.1"/>
    <property type="molecule type" value="Genomic_DNA"/>
</dbReference>
<proteinExistence type="predicted"/>
<evidence type="ECO:0000313" key="2">
    <source>
        <dbReference type="Proteomes" id="UP000789326"/>
    </source>
</evidence>